<dbReference type="SUPFAM" id="SSF48113">
    <property type="entry name" value="Heme-dependent peroxidases"/>
    <property type="match status" value="1"/>
</dbReference>
<evidence type="ECO:0000256" key="6">
    <source>
        <dbReference type="ARBA" id="ARBA00022723"/>
    </source>
</evidence>
<feature type="binding site" evidence="14">
    <location>
        <position position="93"/>
    </location>
    <ligand>
        <name>Ca(2+)</name>
        <dbReference type="ChEBI" id="CHEBI:29108"/>
        <label>1</label>
    </ligand>
</feature>
<comment type="cofactor">
    <cofactor evidence="14 17">
        <name>Ca(2+)</name>
        <dbReference type="ChEBI" id="CHEBI:29108"/>
    </cofactor>
    <text evidence="14 17">Binds 2 calcium ions per subunit.</text>
</comment>
<keyword evidence="11" id="KW-0325">Glycoprotein</keyword>
<evidence type="ECO:0000256" key="10">
    <source>
        <dbReference type="ARBA" id="ARBA00023157"/>
    </source>
</evidence>
<dbReference type="CDD" id="cd00693">
    <property type="entry name" value="secretory_peroxidase"/>
    <property type="match status" value="1"/>
</dbReference>
<dbReference type="Proteomes" id="UP000298416">
    <property type="component" value="Unassembled WGS sequence"/>
</dbReference>
<feature type="binding site" evidence="14">
    <location>
        <position position="265"/>
    </location>
    <ligand>
        <name>Ca(2+)</name>
        <dbReference type="ChEBI" id="CHEBI:29108"/>
        <label>2</label>
    </ligand>
</feature>
<evidence type="ECO:0000256" key="8">
    <source>
        <dbReference type="ARBA" id="ARBA00023002"/>
    </source>
</evidence>
<keyword evidence="5 17" id="KW-0349">Heme</keyword>
<name>A0A8X8W9B3_SALSN</name>
<evidence type="ECO:0000256" key="16">
    <source>
        <dbReference type="PIRSR" id="PIRSR600823-5"/>
    </source>
</evidence>
<dbReference type="Gene3D" id="1.10.420.10">
    <property type="entry name" value="Peroxidase, domain 2"/>
    <property type="match status" value="1"/>
</dbReference>
<feature type="binding site" evidence="14">
    <location>
        <position position="95"/>
    </location>
    <ligand>
        <name>Ca(2+)</name>
        <dbReference type="ChEBI" id="CHEBI:29108"/>
        <label>1</label>
    </ligand>
</feature>
<evidence type="ECO:0000256" key="13">
    <source>
        <dbReference type="PIRSR" id="PIRSR600823-2"/>
    </source>
</evidence>
<dbReference type="Pfam" id="PF00141">
    <property type="entry name" value="peroxidase"/>
    <property type="match status" value="1"/>
</dbReference>
<feature type="site" description="Transition state stabilizer" evidence="15">
    <location>
        <position position="61"/>
    </location>
</feature>
<evidence type="ECO:0000256" key="15">
    <source>
        <dbReference type="PIRSR" id="PIRSR600823-4"/>
    </source>
</evidence>
<feature type="chain" id="PRO_5036518996" description="Peroxidase" evidence="17">
    <location>
        <begin position="24"/>
        <end position="290"/>
    </location>
</feature>
<keyword evidence="17" id="KW-0964">Secreted</keyword>
<dbReference type="PRINTS" id="PR00461">
    <property type="entry name" value="PLPEROXIDASE"/>
</dbReference>
<dbReference type="Gene3D" id="1.10.520.10">
    <property type="match status" value="1"/>
</dbReference>
<feature type="binding site" evidence="14">
    <location>
        <position position="262"/>
    </location>
    <ligand>
        <name>Ca(2+)</name>
        <dbReference type="ChEBI" id="CHEBI:29108"/>
        <label>2</label>
    </ligand>
</feature>
<dbReference type="GO" id="GO:0005576">
    <property type="term" value="C:extracellular region"/>
    <property type="evidence" value="ECO:0007669"/>
    <property type="project" value="UniProtKB-SubCell"/>
</dbReference>
<dbReference type="PRINTS" id="PR00458">
    <property type="entry name" value="PEROXIDASE"/>
</dbReference>
<evidence type="ECO:0000313" key="20">
    <source>
        <dbReference type="Proteomes" id="UP000298416"/>
    </source>
</evidence>
<dbReference type="InterPro" id="IPR019793">
    <property type="entry name" value="Peroxidases_heam-ligand_BS"/>
</dbReference>
<evidence type="ECO:0000256" key="12">
    <source>
        <dbReference type="PIRSR" id="PIRSR600823-1"/>
    </source>
</evidence>
<feature type="binding site" evidence="14">
    <location>
        <position position="211"/>
    </location>
    <ligand>
        <name>Ca(2+)</name>
        <dbReference type="ChEBI" id="CHEBI:29108"/>
        <label>2</label>
    </ligand>
</feature>
<proteinExistence type="inferred from homology"/>
<keyword evidence="4 17" id="KW-0575">Peroxidase</keyword>
<feature type="disulfide bond" evidence="16">
    <location>
        <begin position="34"/>
        <end position="133"/>
    </location>
</feature>
<feature type="domain" description="Plant heme peroxidase family profile" evidence="18">
    <location>
        <begin position="24"/>
        <end position="290"/>
    </location>
</feature>
<reference evidence="19" key="2">
    <citation type="submission" date="2020-08" db="EMBL/GenBank/DDBJ databases">
        <title>Plant Genome Project.</title>
        <authorList>
            <person name="Zhang R.-G."/>
        </authorList>
    </citation>
    <scope>NUCLEOTIDE SEQUENCE</scope>
    <source>
        <strain evidence="19">Huo1</strain>
        <tissue evidence="19">Leaf</tissue>
    </source>
</reference>
<comment type="catalytic activity">
    <reaction evidence="1 17">
        <text>2 a phenolic donor + H2O2 = 2 a phenolic radical donor + 2 H2O</text>
        <dbReference type="Rhea" id="RHEA:56136"/>
        <dbReference type="ChEBI" id="CHEBI:15377"/>
        <dbReference type="ChEBI" id="CHEBI:16240"/>
        <dbReference type="ChEBI" id="CHEBI:139520"/>
        <dbReference type="ChEBI" id="CHEBI:139521"/>
        <dbReference type="EC" id="1.11.1.7"/>
    </reaction>
</comment>
<comment type="function">
    <text evidence="17">Removal of H(2)O(2), oxidation of toxic reductants, biosynthesis and degradation of lignin, suberization, auxin catabolism, response to environmental stresses such as wounding, pathogen attack and oxidative stress.</text>
</comment>
<dbReference type="EMBL" id="PNBA02000019">
    <property type="protein sequence ID" value="KAG6390475.1"/>
    <property type="molecule type" value="Genomic_DNA"/>
</dbReference>
<feature type="disulfide bond" evidence="16">
    <location>
        <begin position="67"/>
        <end position="94"/>
    </location>
</feature>
<keyword evidence="8 17" id="KW-0560">Oxidoreductase</keyword>
<dbReference type="GO" id="GO:0006979">
    <property type="term" value="P:response to oxidative stress"/>
    <property type="evidence" value="ECO:0007669"/>
    <property type="project" value="UniProtKB-UniRule"/>
</dbReference>
<dbReference type="GO" id="GO:0020037">
    <property type="term" value="F:heme binding"/>
    <property type="evidence" value="ECO:0007669"/>
    <property type="project" value="UniProtKB-UniRule"/>
</dbReference>
<evidence type="ECO:0000256" key="7">
    <source>
        <dbReference type="ARBA" id="ARBA00022837"/>
    </source>
</evidence>
<dbReference type="PROSITE" id="PS50873">
    <property type="entry name" value="PEROXIDASE_4"/>
    <property type="match status" value="1"/>
</dbReference>
<dbReference type="GO" id="GO:0046872">
    <property type="term" value="F:metal ion binding"/>
    <property type="evidence" value="ECO:0007669"/>
    <property type="project" value="UniProtKB-UniRule"/>
</dbReference>
<dbReference type="InterPro" id="IPR002016">
    <property type="entry name" value="Haem_peroxidase"/>
</dbReference>
<feature type="binding site" evidence="14">
    <location>
        <position position="107"/>
    </location>
    <ligand>
        <name>Ca(2+)</name>
        <dbReference type="ChEBI" id="CHEBI:29108"/>
        <label>1</label>
    </ligand>
</feature>
<keyword evidence="17" id="KW-0732">Signal</keyword>
<dbReference type="PROSITE" id="PS00435">
    <property type="entry name" value="PEROXIDASE_1"/>
    <property type="match status" value="1"/>
</dbReference>
<dbReference type="PANTHER" id="PTHR31235">
    <property type="entry name" value="PEROXIDASE 25-RELATED"/>
    <property type="match status" value="1"/>
</dbReference>
<dbReference type="InterPro" id="IPR010255">
    <property type="entry name" value="Haem_peroxidase_sf"/>
</dbReference>
<comment type="similarity">
    <text evidence="2">Belongs to the peroxidase family. Ascorbate peroxidase subfamily.</text>
</comment>
<dbReference type="FunFam" id="1.10.420.10:FF:000001">
    <property type="entry name" value="Peroxidase"/>
    <property type="match status" value="1"/>
</dbReference>
<feature type="disulfide bond" evidence="16">
    <location>
        <begin position="217"/>
        <end position="249"/>
    </location>
</feature>
<dbReference type="EC" id="1.11.1.7" evidence="3 17"/>
<dbReference type="InterPro" id="IPR033905">
    <property type="entry name" value="Secretory_peroxidase"/>
</dbReference>
<feature type="binding site" evidence="13">
    <location>
        <position position="180"/>
    </location>
    <ligand>
        <name>substrate</name>
    </ligand>
</feature>
<reference evidence="19" key="1">
    <citation type="submission" date="2018-01" db="EMBL/GenBank/DDBJ databases">
        <authorList>
            <person name="Mao J.F."/>
        </authorList>
    </citation>
    <scope>NUCLEOTIDE SEQUENCE</scope>
    <source>
        <strain evidence="19">Huo1</strain>
        <tissue evidence="19">Leaf</tissue>
    </source>
</reference>
<feature type="signal peptide" evidence="17">
    <location>
        <begin position="1"/>
        <end position="23"/>
    </location>
</feature>
<evidence type="ECO:0000256" key="11">
    <source>
        <dbReference type="ARBA" id="ARBA00023180"/>
    </source>
</evidence>
<evidence type="ECO:0000256" key="2">
    <source>
        <dbReference type="ARBA" id="ARBA00006873"/>
    </source>
</evidence>
<evidence type="ECO:0000256" key="5">
    <source>
        <dbReference type="ARBA" id="ARBA00022617"/>
    </source>
</evidence>
<gene>
    <name evidence="19" type="ORF">SASPL_148210</name>
</gene>
<dbReference type="GO" id="GO:0042744">
    <property type="term" value="P:hydrogen peroxide catabolic process"/>
    <property type="evidence" value="ECO:0007669"/>
    <property type="project" value="UniProtKB-KW"/>
</dbReference>
<evidence type="ECO:0000256" key="4">
    <source>
        <dbReference type="ARBA" id="ARBA00022559"/>
    </source>
</evidence>
<evidence type="ECO:0000256" key="9">
    <source>
        <dbReference type="ARBA" id="ARBA00023004"/>
    </source>
</evidence>
<organism evidence="19">
    <name type="scientific">Salvia splendens</name>
    <name type="common">Scarlet sage</name>
    <dbReference type="NCBI Taxonomy" id="180675"/>
    <lineage>
        <taxon>Eukaryota</taxon>
        <taxon>Viridiplantae</taxon>
        <taxon>Streptophyta</taxon>
        <taxon>Embryophyta</taxon>
        <taxon>Tracheophyta</taxon>
        <taxon>Spermatophyta</taxon>
        <taxon>Magnoliopsida</taxon>
        <taxon>eudicotyledons</taxon>
        <taxon>Gunneridae</taxon>
        <taxon>Pentapetalae</taxon>
        <taxon>asterids</taxon>
        <taxon>lamiids</taxon>
        <taxon>Lamiales</taxon>
        <taxon>Lamiaceae</taxon>
        <taxon>Nepetoideae</taxon>
        <taxon>Mentheae</taxon>
        <taxon>Salviinae</taxon>
        <taxon>Salvia</taxon>
        <taxon>Salvia subgen. Calosphace</taxon>
        <taxon>core Calosphace</taxon>
    </lineage>
</organism>
<evidence type="ECO:0000259" key="18">
    <source>
        <dbReference type="PROSITE" id="PS50873"/>
    </source>
</evidence>
<feature type="binding site" evidence="14">
    <location>
        <position position="66"/>
    </location>
    <ligand>
        <name>Ca(2+)</name>
        <dbReference type="ChEBI" id="CHEBI:29108"/>
        <label>1</label>
    </ligand>
</feature>
<keyword evidence="10 16" id="KW-1015">Disulfide bond</keyword>
<comment type="caution">
    <text evidence="19">The sequence shown here is derived from an EMBL/GenBank/DDBJ whole genome shotgun (WGS) entry which is preliminary data.</text>
</comment>
<evidence type="ECO:0000256" key="3">
    <source>
        <dbReference type="ARBA" id="ARBA00012313"/>
    </source>
</evidence>
<accession>A0A8X8W9B3</accession>
<comment type="cofactor">
    <cofactor evidence="14 17">
        <name>heme b</name>
        <dbReference type="ChEBI" id="CHEBI:60344"/>
    </cofactor>
    <text evidence="14 17">Binds 1 heme b (iron(II)-protoporphyrin IX) group per subunit.</text>
</comment>
<feature type="active site" description="Proton acceptor" evidence="12">
    <location>
        <position position="65"/>
    </location>
</feature>
<dbReference type="AlphaFoldDB" id="A0A8X8W9B3"/>
<dbReference type="GO" id="GO:0140825">
    <property type="term" value="F:lactoperoxidase activity"/>
    <property type="evidence" value="ECO:0007669"/>
    <property type="project" value="UniProtKB-EC"/>
</dbReference>
<feature type="binding site" description="axial binding residue" evidence="14">
    <location>
        <position position="210"/>
    </location>
    <ligand>
        <name>heme b</name>
        <dbReference type="ChEBI" id="CHEBI:60344"/>
    </ligand>
    <ligandPart>
        <name>Fe</name>
        <dbReference type="ChEBI" id="CHEBI:18248"/>
    </ligandPart>
</feature>
<feature type="binding site" evidence="14">
    <location>
        <position position="97"/>
    </location>
    <ligand>
        <name>Ca(2+)</name>
        <dbReference type="ChEBI" id="CHEBI:29108"/>
        <label>1</label>
    </ligand>
</feature>
<dbReference type="InterPro" id="IPR000823">
    <property type="entry name" value="Peroxidase_pln"/>
</dbReference>
<keyword evidence="20" id="KW-1185">Reference proteome</keyword>
<evidence type="ECO:0000256" key="1">
    <source>
        <dbReference type="ARBA" id="ARBA00000189"/>
    </source>
</evidence>
<keyword evidence="6 14" id="KW-0479">Metal-binding</keyword>
<comment type="similarity">
    <text evidence="17">Belongs to the peroxidase family. Classical plant (class III) peroxidase subfamily.</text>
</comment>
<protein>
    <recommendedName>
        <fullName evidence="3 17">Peroxidase</fullName>
        <ecNumber evidence="3 17">1.11.1.7</ecNumber>
    </recommendedName>
</protein>
<evidence type="ECO:0000256" key="17">
    <source>
        <dbReference type="RuleBase" id="RU362060"/>
    </source>
</evidence>
<evidence type="ECO:0000256" key="14">
    <source>
        <dbReference type="PIRSR" id="PIRSR600823-3"/>
    </source>
</evidence>
<keyword evidence="7 14" id="KW-0106">Calcium</keyword>
<comment type="subcellular location">
    <subcellularLocation>
        <location evidence="17">Secreted</location>
    </subcellularLocation>
</comment>
<keyword evidence="9 14" id="KW-0408">Iron</keyword>
<sequence>MNTQNLCLLFLVFLLLFMNISQGQLEIGFYSQTCPDAESIVKSVVSEATLEDPTMPPALLRLHFHDCFVEVRFRDFTFCMYKFIFEKVACDKGCDGSILIEDGADSERRAFGHEGVRGFEQIEKAKQKIETQCPGVVSCADIVAMAARDAVALAGGPKYAAESGRRDGRVSSLELASDMPDVNDSIETLKSKFKNKGLSNQELVLLSGAHTIGTTACFFMPKRLYEFNGTNDSDPRISPRFLPELRRMCPKNGDINARIPMDPVTKDKFDDQIMRNIKKEHQMLDYTMIV</sequence>
<evidence type="ECO:0000313" key="19">
    <source>
        <dbReference type="EMBL" id="KAG6390475.1"/>
    </source>
</evidence>
<feature type="binding site" evidence="14">
    <location>
        <position position="69"/>
    </location>
    <ligand>
        <name>Ca(2+)</name>
        <dbReference type="ChEBI" id="CHEBI:29108"/>
        <label>1</label>
    </ligand>
</feature>
<feature type="binding site" evidence="14">
    <location>
        <position position="270"/>
    </location>
    <ligand>
        <name>Ca(2+)</name>
        <dbReference type="ChEBI" id="CHEBI:29108"/>
        <label>2</label>
    </ligand>
</feature>
<keyword evidence="17" id="KW-0376">Hydrogen peroxide</keyword>